<dbReference type="SUPFAM" id="SSF55961">
    <property type="entry name" value="Bet v1-like"/>
    <property type="match status" value="1"/>
</dbReference>
<evidence type="ECO:0000313" key="1">
    <source>
        <dbReference type="EMBL" id="NMN93787.1"/>
    </source>
</evidence>
<dbReference type="Pfam" id="PF10604">
    <property type="entry name" value="Polyketide_cyc2"/>
    <property type="match status" value="1"/>
</dbReference>
<dbReference type="InterPro" id="IPR046037">
    <property type="entry name" value="DUF5995"/>
</dbReference>
<accession>A0A848KCK7</accession>
<reference evidence="1 2" key="1">
    <citation type="submission" date="2019-05" db="EMBL/GenBank/DDBJ databases">
        <authorList>
            <person name="Lee S.D."/>
        </authorList>
    </citation>
    <scope>NUCLEOTIDE SEQUENCE [LARGE SCALE GENOMIC DNA]</scope>
    <source>
        <strain evidence="1 2">YC2-7</strain>
    </source>
</reference>
<dbReference type="EMBL" id="VCQU01000001">
    <property type="protein sequence ID" value="NMN93787.1"/>
    <property type="molecule type" value="Genomic_DNA"/>
</dbReference>
<dbReference type="InterPro" id="IPR023393">
    <property type="entry name" value="START-like_dom_sf"/>
</dbReference>
<dbReference type="InterPro" id="IPR019587">
    <property type="entry name" value="Polyketide_cyclase/dehydratase"/>
</dbReference>
<gene>
    <name evidence="1" type="ORF">FGL95_01875</name>
</gene>
<dbReference type="Pfam" id="PF19458">
    <property type="entry name" value="DUF5995"/>
    <property type="match status" value="1"/>
</dbReference>
<reference evidence="1 2" key="2">
    <citation type="submission" date="2020-06" db="EMBL/GenBank/DDBJ databases">
        <title>Antribacter stalactiti gen. nov., sp. nov., a new member of the family Nacardiaceae isolated from a cave.</title>
        <authorList>
            <person name="Kim I.S."/>
        </authorList>
    </citation>
    <scope>NUCLEOTIDE SEQUENCE [LARGE SCALE GENOMIC DNA]</scope>
    <source>
        <strain evidence="1 2">YC2-7</strain>
    </source>
</reference>
<comment type="caution">
    <text evidence="1">The sequence shown here is derived from an EMBL/GenBank/DDBJ whole genome shotgun (WGS) entry which is preliminary data.</text>
</comment>
<dbReference type="Gene3D" id="3.30.530.20">
    <property type="match status" value="1"/>
</dbReference>
<evidence type="ECO:0000313" key="2">
    <source>
        <dbReference type="Proteomes" id="UP000535543"/>
    </source>
</evidence>
<sequence length="383" mass="42672">MGDSIVLRQRVAAPPAVVWELLTDPGRMNEWSTARIELIDAGDGGRPDGVGTLRRVHLPGPGSTRLTEVVHESEPPHRFGYTVFRGAAVLREHRGDITIAAVDGGAASEIRWEVLMRFAIPGVGIAARQLIGVELARSLKRLADIAGGCREADLPVPRRIDAVDLAPLRAEAAAILAEQRAIADRLADADDPKQWFARVYQFVTEEQLAHLESGRVSNPEWVLRLIPRFHELYAKSLFTFEAGEPTAPPWHKAWSTAEAGGAQRSAQLIMKALLQGVAAHIEVDLPRALADTYLRDFQGRCDYAYFRADYIRMANIFRTASDRLMAQMPNQYQPAWLRIARGALPPELSDQLMNRYYDVARRRLEAFEKGGKLVRTELEVSEP</sequence>
<keyword evidence="2" id="KW-1185">Reference proteome</keyword>
<protein>
    <submittedName>
        <fullName evidence="1">SRPBCC family protein</fullName>
    </submittedName>
</protein>
<name>A0A848KCK7_9NOCA</name>
<organism evidence="1 2">
    <name type="scientific">Antrihabitans stalactiti</name>
    <dbReference type="NCBI Taxonomy" id="2584121"/>
    <lineage>
        <taxon>Bacteria</taxon>
        <taxon>Bacillati</taxon>
        <taxon>Actinomycetota</taxon>
        <taxon>Actinomycetes</taxon>
        <taxon>Mycobacteriales</taxon>
        <taxon>Nocardiaceae</taxon>
        <taxon>Antrihabitans</taxon>
    </lineage>
</organism>
<dbReference type="Proteomes" id="UP000535543">
    <property type="component" value="Unassembled WGS sequence"/>
</dbReference>
<dbReference type="AlphaFoldDB" id="A0A848KCK7"/>
<dbReference type="CDD" id="cd07821">
    <property type="entry name" value="PYR_PYL_RCAR_like"/>
    <property type="match status" value="1"/>
</dbReference>
<proteinExistence type="predicted"/>
<dbReference type="RefSeq" id="WP_169584479.1">
    <property type="nucleotide sequence ID" value="NZ_VCQU01000001.1"/>
</dbReference>